<organism evidence="2 3">
    <name type="scientific">Thermomonospora curvata (strain ATCC 19995 / DSM 43183 / JCM 3096 / KCTC 9072 / NBRC 15933 / NCIMB 10081 / Henssen B9)</name>
    <dbReference type="NCBI Taxonomy" id="471852"/>
    <lineage>
        <taxon>Bacteria</taxon>
        <taxon>Bacillati</taxon>
        <taxon>Actinomycetota</taxon>
        <taxon>Actinomycetes</taxon>
        <taxon>Streptosporangiales</taxon>
        <taxon>Thermomonosporaceae</taxon>
        <taxon>Thermomonospora</taxon>
    </lineage>
</organism>
<dbReference type="Proteomes" id="UP000001918">
    <property type="component" value="Chromosome"/>
</dbReference>
<dbReference type="PANTHER" id="PTHR35400">
    <property type="entry name" value="SLR1083 PROTEIN"/>
    <property type="match status" value="1"/>
</dbReference>
<dbReference type="EMBL" id="CP001738">
    <property type="protein sequence ID" value="ACY99212.1"/>
    <property type="molecule type" value="Genomic_DNA"/>
</dbReference>
<dbReference type="PANTHER" id="PTHR35400:SF3">
    <property type="entry name" value="SLL1072 PROTEIN"/>
    <property type="match status" value="1"/>
</dbReference>
<evidence type="ECO:0000259" key="1">
    <source>
        <dbReference type="Pfam" id="PF05685"/>
    </source>
</evidence>
<protein>
    <recommendedName>
        <fullName evidence="1">Putative restriction endonuclease domain-containing protein</fullName>
    </recommendedName>
</protein>
<dbReference type="Gene3D" id="3.90.1570.10">
    <property type="entry name" value="tt1808, chain A"/>
    <property type="match status" value="1"/>
</dbReference>
<dbReference type="RefSeq" id="WP_012853996.1">
    <property type="nucleotide sequence ID" value="NC_013510.1"/>
</dbReference>
<dbReference type="AlphaFoldDB" id="D1ACF3"/>
<dbReference type="InterPro" id="IPR012296">
    <property type="entry name" value="Nuclease_put_TT1808"/>
</dbReference>
<dbReference type="Pfam" id="PF05685">
    <property type="entry name" value="Uma2"/>
    <property type="match status" value="1"/>
</dbReference>
<proteinExistence type="predicted"/>
<accession>D1ACF3</accession>
<dbReference type="InterPro" id="IPR011335">
    <property type="entry name" value="Restrct_endonuc-II-like"/>
</dbReference>
<dbReference type="HOGENOM" id="CLU_076312_4_1_11"/>
<feature type="domain" description="Putative restriction endonuclease" evidence="1">
    <location>
        <begin position="48"/>
        <end position="230"/>
    </location>
</feature>
<dbReference type="KEGG" id="tcu:Tcur_3679"/>
<keyword evidence="3" id="KW-1185">Reference proteome</keyword>
<reference evidence="2 3" key="1">
    <citation type="journal article" date="2011" name="Stand. Genomic Sci.">
        <title>Complete genome sequence of Thermomonospora curvata type strain (B9).</title>
        <authorList>
            <person name="Chertkov O."/>
            <person name="Sikorski J."/>
            <person name="Nolan M."/>
            <person name="Lapidus A."/>
            <person name="Lucas S."/>
            <person name="Del Rio T.G."/>
            <person name="Tice H."/>
            <person name="Cheng J.F."/>
            <person name="Goodwin L."/>
            <person name="Pitluck S."/>
            <person name="Liolios K."/>
            <person name="Ivanova N."/>
            <person name="Mavromatis K."/>
            <person name="Mikhailova N."/>
            <person name="Ovchinnikova G."/>
            <person name="Pati A."/>
            <person name="Chen A."/>
            <person name="Palaniappan K."/>
            <person name="Djao O.D."/>
            <person name="Land M."/>
            <person name="Hauser L."/>
            <person name="Chang Y.J."/>
            <person name="Jeffries C.D."/>
            <person name="Brettin T."/>
            <person name="Han C."/>
            <person name="Detter J.C."/>
            <person name="Rohde M."/>
            <person name="Goker M."/>
            <person name="Woyke T."/>
            <person name="Bristow J."/>
            <person name="Eisen J.A."/>
            <person name="Markowitz V."/>
            <person name="Hugenholtz P."/>
            <person name="Klenk H.P."/>
            <person name="Kyrpides N.C."/>
        </authorList>
    </citation>
    <scope>NUCLEOTIDE SEQUENCE [LARGE SCALE GENOMIC DNA]</scope>
    <source>
        <strain evidence="3">ATCC 19995 / DSM 43183 / JCM 3096 / KCTC 9072 / NBRC 15933 / NCIMB 10081 / Henssen B9</strain>
    </source>
</reference>
<dbReference type="CDD" id="cd06260">
    <property type="entry name" value="DUF820-like"/>
    <property type="match status" value="1"/>
</dbReference>
<dbReference type="InterPro" id="IPR008538">
    <property type="entry name" value="Uma2"/>
</dbReference>
<dbReference type="STRING" id="471852.Tcur_3679"/>
<sequence>MSVAAGLSMAASGRAGGAPSHGVAAEVHSACLLPDTPYRLWERGELHEVLALPHDGTRVEVIDGEIYVSPAPVMPHNRIIDKIAEAFWAARAADPECVWECTQGTGLRVPERETGCVPDLIVAESEILNAAWEAGAPYLTPDQVEMTVEVTSKSNAAADRQPTSLRPNTKWQLYARLGIPCYLLVDRDPRAAQVTLYSAPDRAAGAYLQHRVWNFGETVKLPEPFGIEIPTELWRPWKD</sequence>
<gene>
    <name evidence="2" type="ordered locus">Tcur_3679</name>
</gene>
<dbReference type="SUPFAM" id="SSF52980">
    <property type="entry name" value="Restriction endonuclease-like"/>
    <property type="match status" value="1"/>
</dbReference>
<evidence type="ECO:0000313" key="2">
    <source>
        <dbReference type="EMBL" id="ACY99212.1"/>
    </source>
</evidence>
<dbReference type="OrthoDB" id="4537149at2"/>
<name>D1ACF3_THECD</name>
<evidence type="ECO:0000313" key="3">
    <source>
        <dbReference type="Proteomes" id="UP000001918"/>
    </source>
</evidence>
<dbReference type="eggNOG" id="COG4636">
    <property type="taxonomic scope" value="Bacteria"/>
</dbReference>